<feature type="transmembrane region" description="Helical" evidence="2">
    <location>
        <begin position="49"/>
        <end position="76"/>
    </location>
</feature>
<keyword evidence="2" id="KW-0472">Membrane</keyword>
<dbReference type="InterPro" id="IPR007658">
    <property type="entry name" value="DUF594"/>
</dbReference>
<comment type="caution">
    <text evidence="4">The sequence shown here is derived from an EMBL/GenBank/DDBJ whole genome shotgun (WGS) entry which is preliminary data.</text>
</comment>
<feature type="domain" description="DUF4220" evidence="3">
    <location>
        <begin position="171"/>
        <end position="566"/>
    </location>
</feature>
<gene>
    <name evidence="4" type="ORF">BAE44_0005842</name>
</gene>
<dbReference type="EMBL" id="LWDX02019753">
    <property type="protein sequence ID" value="OEL33139.1"/>
    <property type="molecule type" value="Genomic_DNA"/>
</dbReference>
<feature type="transmembrane region" description="Helical" evidence="2">
    <location>
        <begin position="556"/>
        <end position="579"/>
    </location>
</feature>
<keyword evidence="5" id="KW-1185">Reference proteome</keyword>
<feature type="region of interest" description="Disordered" evidence="1">
    <location>
        <begin position="290"/>
        <end position="326"/>
    </location>
</feature>
<dbReference type="Proteomes" id="UP000095767">
    <property type="component" value="Unassembled WGS sequence"/>
</dbReference>
<name>A0A1E5W6R9_9POAL</name>
<evidence type="ECO:0000313" key="4">
    <source>
        <dbReference type="EMBL" id="OEL33139.1"/>
    </source>
</evidence>
<dbReference type="AlphaFoldDB" id="A0A1E5W6R9"/>
<dbReference type="OrthoDB" id="675757at2759"/>
<evidence type="ECO:0000313" key="5">
    <source>
        <dbReference type="Proteomes" id="UP000095767"/>
    </source>
</evidence>
<proteinExistence type="predicted"/>
<feature type="transmembrane region" description="Helical" evidence="2">
    <location>
        <begin position="452"/>
        <end position="476"/>
    </location>
</feature>
<keyword evidence="2" id="KW-1133">Transmembrane helix</keyword>
<feature type="transmembrane region" description="Helical" evidence="2">
    <location>
        <begin position="122"/>
        <end position="140"/>
    </location>
</feature>
<keyword evidence="2" id="KW-0812">Transmembrane</keyword>
<sequence length="839" mass="93788">MDVPLGTARFSLSSFNHSWCTATLQSSYVNATLQSYNATLLGGGSGMTFGALAFSVALMMLLGFTLLCSGFVQLFLGRHFLNLFLGRYNLYPFVRVLLRVTFVLFLPLLSTVFSLTKKDNNNGGTGLLLVLLWMLLIELIRKKVQAMVTPTDGSSFSRDIGRFTLMDYADDLAHVMWTGYLVYSNIRYVKGAPMKAMFAVLWSLSLVKLVQRAVNMYIAGRSFHTARNPLLIASYMQYVMDEQEKLQDHSTPAAATATPANSPPAHHETGSAVMETCKFVVTGDSKLALKKKKTKEGHQVQRSKLVTTRGPGTATESRPGHPHDHSEEKLVGLDMDLAKIDGLVTVEEVWGWGQDNHPNAKLFSPKRRHDLEDLCLSFSLFKLLRRRFEKYPMVEVGSAMARRLMLKGLLNLEDDKGTRAHRPFNVLQLELGFLENYYQAADHVVMSLPALFFLNFAFSMLFVPLYLVAVLAILISNGDAAFLYCKARGWTPQISPYLLSTIIFYLSITLALVATLICIEASEFFTSYFFSNWNTVRLACIYGKLPDDRRRRTRKFLYYLVAFRFLVSTVLRSLATFFLRHKAATSIKINQVSIIGACGPLDKLFSAWTHQVTLTTRAKEDIIKSLKDINEETGTVSLPLPALGMSRDHGRTKSVTEIILATHLATELFEMKHLKEEEGKKLEDDGRAVATTLSRYCMYLVAHLPFLLPDDETWVSERLCDMRNCLTQVLQQCGGGTMCTPSTSCREAMAESLRINGGDDLKDLTTKDAVKMLGSINSWDKLASFWVELLIYLAPSNDIQGHAKAVASSGGDLITYLWTFCTHAGITRDVQPANGDQDV</sequence>
<feature type="transmembrane region" description="Helical" evidence="2">
    <location>
        <begin position="96"/>
        <end position="116"/>
    </location>
</feature>
<evidence type="ECO:0000259" key="3">
    <source>
        <dbReference type="Pfam" id="PF13968"/>
    </source>
</evidence>
<organism evidence="4 5">
    <name type="scientific">Dichanthelium oligosanthes</name>
    <dbReference type="NCBI Taxonomy" id="888268"/>
    <lineage>
        <taxon>Eukaryota</taxon>
        <taxon>Viridiplantae</taxon>
        <taxon>Streptophyta</taxon>
        <taxon>Embryophyta</taxon>
        <taxon>Tracheophyta</taxon>
        <taxon>Spermatophyta</taxon>
        <taxon>Magnoliopsida</taxon>
        <taxon>Liliopsida</taxon>
        <taxon>Poales</taxon>
        <taxon>Poaceae</taxon>
        <taxon>PACMAD clade</taxon>
        <taxon>Panicoideae</taxon>
        <taxon>Panicodae</taxon>
        <taxon>Paniceae</taxon>
        <taxon>Dichantheliinae</taxon>
        <taxon>Dichanthelium</taxon>
    </lineage>
</organism>
<dbReference type="Pfam" id="PF13968">
    <property type="entry name" value="DUF4220"/>
    <property type="match status" value="1"/>
</dbReference>
<evidence type="ECO:0000256" key="2">
    <source>
        <dbReference type="SAM" id="Phobius"/>
    </source>
</evidence>
<protein>
    <recommendedName>
        <fullName evidence="3">DUF4220 domain-containing protein</fullName>
    </recommendedName>
</protein>
<feature type="transmembrane region" description="Helical" evidence="2">
    <location>
        <begin position="496"/>
        <end position="519"/>
    </location>
</feature>
<dbReference type="STRING" id="888268.A0A1E5W6R9"/>
<dbReference type="InterPro" id="IPR025315">
    <property type="entry name" value="DUF4220"/>
</dbReference>
<accession>A0A1E5W6R9</accession>
<dbReference type="PANTHER" id="PTHR31325">
    <property type="entry name" value="OS01G0798800 PROTEIN-RELATED"/>
    <property type="match status" value="1"/>
</dbReference>
<evidence type="ECO:0000256" key="1">
    <source>
        <dbReference type="SAM" id="MobiDB-lite"/>
    </source>
</evidence>
<feature type="region of interest" description="Disordered" evidence="1">
    <location>
        <begin position="246"/>
        <end position="269"/>
    </location>
</feature>
<reference evidence="4 5" key="1">
    <citation type="submission" date="2016-09" db="EMBL/GenBank/DDBJ databases">
        <title>The draft genome of Dichanthelium oligosanthes: A C3 panicoid grass species.</title>
        <authorList>
            <person name="Studer A.J."/>
            <person name="Schnable J.C."/>
            <person name="Brutnell T.P."/>
        </authorList>
    </citation>
    <scope>NUCLEOTIDE SEQUENCE [LARGE SCALE GENOMIC DNA]</scope>
    <source>
        <strain evidence="5">cv. Kellogg 1175</strain>
        <tissue evidence="4">Leaf</tissue>
    </source>
</reference>
<feature type="compositionally biased region" description="Low complexity" evidence="1">
    <location>
        <begin position="249"/>
        <end position="264"/>
    </location>
</feature>
<dbReference type="Pfam" id="PF04578">
    <property type="entry name" value="DUF594"/>
    <property type="match status" value="1"/>
</dbReference>